<sequence length="161" mass="17167">MKNKGFTLIELIIVIGIMAILATVGIANYLAQRNKNRLELTGSILVRELNLTMERSRAQEDGYQWWIHFNNPVGSANDFYVTCFGAYVSSGANCVADGGTESKRTNLSAGLEFSPGSPATQDVVFAKATGLPTGTTTIIINSIGGTGSKTVTVNANGRIDF</sequence>
<gene>
    <name evidence="2" type="ORF">A3D47_02090</name>
</gene>
<feature type="transmembrane region" description="Helical" evidence="1">
    <location>
        <begin position="6"/>
        <end position="31"/>
    </location>
</feature>
<evidence type="ECO:0000256" key="1">
    <source>
        <dbReference type="SAM" id="Phobius"/>
    </source>
</evidence>
<evidence type="ECO:0000313" key="3">
    <source>
        <dbReference type="Proteomes" id="UP000178651"/>
    </source>
</evidence>
<dbReference type="AlphaFoldDB" id="A0A1G1Z0C6"/>
<dbReference type="Pfam" id="PF07963">
    <property type="entry name" value="N_methyl"/>
    <property type="match status" value="1"/>
</dbReference>
<comment type="caution">
    <text evidence="2">The sequence shown here is derived from an EMBL/GenBank/DDBJ whole genome shotgun (WGS) entry which is preliminary data.</text>
</comment>
<keyword evidence="1" id="KW-0472">Membrane</keyword>
<accession>A0A1G1Z0C6</accession>
<name>A0A1G1Z0C6_9BACT</name>
<protein>
    <recommendedName>
        <fullName evidence="4">General secretion pathway GspH domain-containing protein</fullName>
    </recommendedName>
</protein>
<keyword evidence="1" id="KW-1133">Transmembrane helix</keyword>
<dbReference type="EMBL" id="MHIU01000007">
    <property type="protein sequence ID" value="OGY58078.1"/>
    <property type="molecule type" value="Genomic_DNA"/>
</dbReference>
<keyword evidence="1" id="KW-0812">Transmembrane</keyword>
<dbReference type="NCBIfam" id="TIGR02532">
    <property type="entry name" value="IV_pilin_GFxxxE"/>
    <property type="match status" value="1"/>
</dbReference>
<dbReference type="Gene3D" id="3.30.700.10">
    <property type="entry name" value="Glycoprotein, Type 4 Pilin"/>
    <property type="match status" value="1"/>
</dbReference>
<dbReference type="InterPro" id="IPR012902">
    <property type="entry name" value="N_methyl_site"/>
</dbReference>
<evidence type="ECO:0000313" key="2">
    <source>
        <dbReference type="EMBL" id="OGY58078.1"/>
    </source>
</evidence>
<evidence type="ECO:0008006" key="4">
    <source>
        <dbReference type="Google" id="ProtNLM"/>
    </source>
</evidence>
<reference evidence="2 3" key="1">
    <citation type="journal article" date="2016" name="Nat. Commun.">
        <title>Thousands of microbial genomes shed light on interconnected biogeochemical processes in an aquifer system.</title>
        <authorList>
            <person name="Anantharaman K."/>
            <person name="Brown C.T."/>
            <person name="Hug L.A."/>
            <person name="Sharon I."/>
            <person name="Castelle C.J."/>
            <person name="Probst A.J."/>
            <person name="Thomas B.C."/>
            <person name="Singh A."/>
            <person name="Wilkins M.J."/>
            <person name="Karaoz U."/>
            <person name="Brodie E.L."/>
            <person name="Williams K.H."/>
            <person name="Hubbard S.S."/>
            <person name="Banfield J.F."/>
        </authorList>
    </citation>
    <scope>NUCLEOTIDE SEQUENCE [LARGE SCALE GENOMIC DNA]</scope>
</reference>
<dbReference type="InterPro" id="IPR045584">
    <property type="entry name" value="Pilin-like"/>
</dbReference>
<dbReference type="PROSITE" id="PS00409">
    <property type="entry name" value="PROKAR_NTER_METHYL"/>
    <property type="match status" value="1"/>
</dbReference>
<dbReference type="SUPFAM" id="SSF54523">
    <property type="entry name" value="Pili subunits"/>
    <property type="match status" value="1"/>
</dbReference>
<organism evidence="2 3">
    <name type="scientific">Candidatus Colwellbacteria bacterium RIFCSPHIGHO2_02_FULL_43_15</name>
    <dbReference type="NCBI Taxonomy" id="1797686"/>
    <lineage>
        <taxon>Bacteria</taxon>
        <taxon>Candidatus Colwelliibacteriota</taxon>
    </lineage>
</organism>
<dbReference type="Proteomes" id="UP000178651">
    <property type="component" value="Unassembled WGS sequence"/>
</dbReference>
<proteinExistence type="predicted"/>